<feature type="domain" description="Xylanolytic transcriptional activator regulatory" evidence="7">
    <location>
        <begin position="334"/>
        <end position="406"/>
    </location>
</feature>
<protein>
    <submittedName>
        <fullName evidence="8">Acetamidase regulatory protein</fullName>
    </submittedName>
</protein>
<dbReference type="AlphaFoldDB" id="A0A9W7T0T7"/>
<sequence length="637" mass="70268">PLHKAKLTRHLPRSAAKTIDWNFSGSRRRRRRRLASGTELEYLISEHSLSYGNTPSGCMLKCDVTIVGTPCTNCQKANRLDCSAHEKKRRTGAGRGSFPGMLPPGDYSSNSDPTASNAYSSSSPNGPVYPPPQAPNPQQAPPPVSDPLTGMIYQTRPARIADLPAINRKEEDFTYLGSDLSNIAFIARATGQDVHTHHVPTKSLRQVTNTSRQVPAEVLQLPDKPLVDQLLQTYFSYINPIFPVVDERLFMAQYHRQGPMDPAGPPSLLLLQAMLAATSQISYENKQERESMKAMFFHRSKVLIDSRYERNQDVVVQSCLLLAYTGGSLTEGDAYFWARYAATIAFDLGMHRDGEKSALSAHTKLTRRRVFWLLFAVDTTTMLRGRPAAISLEDCDVQELRAKDFENCGQNTHIDLVLHTVQLSVIVSRAIRTCLRPRIQTEQRKQALQNADTELGQWSLQTPQHLQIGQTPEVSLQSAILHLAYNHAVLLLHRTNSTSEATPEDSAKCNAAATHIQTAAEQLGKQGLLKYLPNSVTEACAAALIQLQNESGQAQPRVDSLHISLRILGDHWPQIEPDLSVLWQALVSVPVKQEHDQAKPAEVPTTTAPAPSASMLDPALSGPPAGQGVYQSELPFP</sequence>
<dbReference type="PANTHER" id="PTHR47171">
    <property type="entry name" value="FARA-RELATED"/>
    <property type="match status" value="1"/>
</dbReference>
<dbReference type="GO" id="GO:0006351">
    <property type="term" value="P:DNA-templated transcription"/>
    <property type="evidence" value="ECO:0007669"/>
    <property type="project" value="InterPro"/>
</dbReference>
<accession>A0A9W7T0T7</accession>
<evidence type="ECO:0000256" key="3">
    <source>
        <dbReference type="ARBA" id="ARBA00023125"/>
    </source>
</evidence>
<dbReference type="GO" id="GO:0008270">
    <property type="term" value="F:zinc ion binding"/>
    <property type="evidence" value="ECO:0007669"/>
    <property type="project" value="InterPro"/>
</dbReference>
<dbReference type="InterPro" id="IPR007219">
    <property type="entry name" value="XnlR_reg_dom"/>
</dbReference>
<dbReference type="Proteomes" id="UP001138500">
    <property type="component" value="Unassembled WGS sequence"/>
</dbReference>
<reference evidence="8 9" key="2">
    <citation type="journal article" date="2021" name="Curr. Genet.">
        <title>Genetic response to nitrogen starvation in the aggressive Eucalyptus foliar pathogen Teratosphaeria destructans.</title>
        <authorList>
            <person name="Havenga M."/>
            <person name="Wingfield B.D."/>
            <person name="Wingfield M.J."/>
            <person name="Dreyer L.L."/>
            <person name="Roets F."/>
            <person name="Aylward J."/>
        </authorList>
    </citation>
    <scope>NUCLEOTIDE SEQUENCE [LARGE SCALE GENOMIC DNA]</scope>
    <source>
        <strain evidence="8">CMW44962</strain>
    </source>
</reference>
<keyword evidence="1" id="KW-0862">Zinc</keyword>
<dbReference type="InterPro" id="IPR052073">
    <property type="entry name" value="Amide_Lactam_Regulators"/>
</dbReference>
<evidence type="ECO:0000256" key="4">
    <source>
        <dbReference type="ARBA" id="ARBA00023163"/>
    </source>
</evidence>
<dbReference type="PANTHER" id="PTHR47171:SF4">
    <property type="entry name" value="ACETAMIDASE REGULATORY PROTEIN"/>
    <property type="match status" value="1"/>
</dbReference>
<keyword evidence="2" id="KW-0805">Transcription regulation</keyword>
<reference evidence="8 9" key="1">
    <citation type="journal article" date="2018" name="IMA Fungus">
        <title>IMA Genome-F 10: Nine draft genome sequences of Claviceps purpurea s.lat., including C. arundinis, C. humidiphila, and C. cf. spartinae, pseudomolecules for the pitch canker pathogen Fusarium circinatum, draft genome of Davidsoniella eucalypti, Grosmannia galeiformis, Quambalaria eucalypti, and Teratosphaeria destructans.</title>
        <authorList>
            <person name="Wingfield B.D."/>
            <person name="Liu M."/>
            <person name="Nguyen H.D."/>
            <person name="Lane F.A."/>
            <person name="Morgan S.W."/>
            <person name="De Vos L."/>
            <person name="Wilken P.M."/>
            <person name="Duong T.A."/>
            <person name="Aylward J."/>
            <person name="Coetzee M.P."/>
            <person name="Dadej K."/>
            <person name="De Beer Z.W."/>
            <person name="Findlay W."/>
            <person name="Havenga M."/>
            <person name="Kolarik M."/>
            <person name="Menzies J.G."/>
            <person name="Naidoo K."/>
            <person name="Pochopski O."/>
            <person name="Shoukouhi P."/>
            <person name="Santana Q.C."/>
            <person name="Seifert K.A."/>
            <person name="Soal N."/>
            <person name="Steenkamp E.T."/>
            <person name="Tatham C.T."/>
            <person name="van der Nest M.A."/>
            <person name="Wingfield M.J."/>
        </authorList>
    </citation>
    <scope>NUCLEOTIDE SEQUENCE [LARGE SCALE GENOMIC DNA]</scope>
    <source>
        <strain evidence="8">CMW44962</strain>
    </source>
</reference>
<dbReference type="Pfam" id="PF04082">
    <property type="entry name" value="Fungal_trans"/>
    <property type="match status" value="1"/>
</dbReference>
<keyword evidence="9" id="KW-1185">Reference proteome</keyword>
<dbReference type="OrthoDB" id="424974at2759"/>
<feature type="region of interest" description="Disordered" evidence="6">
    <location>
        <begin position="593"/>
        <end position="637"/>
    </location>
</feature>
<feature type="non-terminal residue" evidence="8">
    <location>
        <position position="1"/>
    </location>
</feature>
<evidence type="ECO:0000256" key="5">
    <source>
        <dbReference type="ARBA" id="ARBA00023242"/>
    </source>
</evidence>
<feature type="compositionally biased region" description="Pro residues" evidence="6">
    <location>
        <begin position="127"/>
        <end position="145"/>
    </location>
</feature>
<feature type="region of interest" description="Disordered" evidence="6">
    <location>
        <begin position="83"/>
        <end position="150"/>
    </location>
</feature>
<name>A0A9W7T0T7_9PEZI</name>
<evidence type="ECO:0000259" key="7">
    <source>
        <dbReference type="SMART" id="SM00906"/>
    </source>
</evidence>
<gene>
    <name evidence="8" type="ORF">Tdes44962_MAKER06992</name>
</gene>
<feature type="compositionally biased region" description="Low complexity" evidence="6">
    <location>
        <begin position="604"/>
        <end position="614"/>
    </location>
</feature>
<proteinExistence type="predicted"/>
<evidence type="ECO:0000256" key="6">
    <source>
        <dbReference type="SAM" id="MobiDB-lite"/>
    </source>
</evidence>
<evidence type="ECO:0000256" key="2">
    <source>
        <dbReference type="ARBA" id="ARBA00023015"/>
    </source>
</evidence>
<keyword evidence="3" id="KW-0238">DNA-binding</keyword>
<feature type="compositionally biased region" description="Polar residues" evidence="6">
    <location>
        <begin position="107"/>
        <end position="123"/>
    </location>
</feature>
<dbReference type="EMBL" id="RIBY02000191">
    <property type="protein sequence ID" value="KAH9844944.1"/>
    <property type="molecule type" value="Genomic_DNA"/>
</dbReference>
<evidence type="ECO:0000313" key="8">
    <source>
        <dbReference type="EMBL" id="KAH9844944.1"/>
    </source>
</evidence>
<comment type="caution">
    <text evidence="8">The sequence shown here is derived from an EMBL/GenBank/DDBJ whole genome shotgun (WGS) entry which is preliminary data.</text>
</comment>
<evidence type="ECO:0000256" key="1">
    <source>
        <dbReference type="ARBA" id="ARBA00022833"/>
    </source>
</evidence>
<dbReference type="GO" id="GO:0003677">
    <property type="term" value="F:DNA binding"/>
    <property type="evidence" value="ECO:0007669"/>
    <property type="project" value="UniProtKB-KW"/>
</dbReference>
<evidence type="ECO:0000313" key="9">
    <source>
        <dbReference type="Proteomes" id="UP001138500"/>
    </source>
</evidence>
<keyword evidence="5" id="KW-0539">Nucleus</keyword>
<organism evidence="8 9">
    <name type="scientific">Teratosphaeria destructans</name>
    <dbReference type="NCBI Taxonomy" id="418781"/>
    <lineage>
        <taxon>Eukaryota</taxon>
        <taxon>Fungi</taxon>
        <taxon>Dikarya</taxon>
        <taxon>Ascomycota</taxon>
        <taxon>Pezizomycotina</taxon>
        <taxon>Dothideomycetes</taxon>
        <taxon>Dothideomycetidae</taxon>
        <taxon>Mycosphaerellales</taxon>
        <taxon>Teratosphaeriaceae</taxon>
        <taxon>Teratosphaeria</taxon>
    </lineage>
</organism>
<dbReference type="SMART" id="SM00906">
    <property type="entry name" value="Fungal_trans"/>
    <property type="match status" value="1"/>
</dbReference>
<keyword evidence="4" id="KW-0804">Transcription</keyword>
<dbReference type="CDD" id="cd12148">
    <property type="entry name" value="fungal_TF_MHR"/>
    <property type="match status" value="1"/>
</dbReference>